<name>A0ABY5FTH8_9MICO</name>
<gene>
    <name evidence="3" type="ORF">NNL39_07040</name>
</gene>
<reference evidence="3" key="1">
    <citation type="submission" date="2022-07" db="EMBL/GenBank/DDBJ databases">
        <title>Taxonomic analysis of Microcella humidisoli nov. sp., isolated from riverside soil.</title>
        <authorList>
            <person name="Molina K.M."/>
            <person name="Kim S.B."/>
        </authorList>
    </citation>
    <scope>NUCLEOTIDE SEQUENCE</scope>
    <source>
        <strain evidence="3">MMS21-STM10</strain>
    </source>
</reference>
<dbReference type="RefSeq" id="WP_255158342.1">
    <property type="nucleotide sequence ID" value="NZ_CP101497.1"/>
</dbReference>
<evidence type="ECO:0000256" key="2">
    <source>
        <dbReference type="SAM" id="Phobius"/>
    </source>
</evidence>
<dbReference type="Proteomes" id="UP001060039">
    <property type="component" value="Chromosome"/>
</dbReference>
<protein>
    <submittedName>
        <fullName evidence="3">DUF4282 domain-containing protein</fullName>
    </submittedName>
</protein>
<keyword evidence="2" id="KW-0812">Transmembrane</keyword>
<keyword evidence="2" id="KW-1133">Transmembrane helix</keyword>
<dbReference type="InterPro" id="IPR025557">
    <property type="entry name" value="DUF4282"/>
</dbReference>
<feature type="compositionally biased region" description="Low complexity" evidence="1">
    <location>
        <begin position="16"/>
        <end position="29"/>
    </location>
</feature>
<proteinExistence type="predicted"/>
<evidence type="ECO:0000313" key="4">
    <source>
        <dbReference type="Proteomes" id="UP001060039"/>
    </source>
</evidence>
<dbReference type="Pfam" id="PF14110">
    <property type="entry name" value="DUF4282"/>
    <property type="match status" value="1"/>
</dbReference>
<feature type="region of interest" description="Disordered" evidence="1">
    <location>
        <begin position="1"/>
        <end position="29"/>
    </location>
</feature>
<keyword evidence="2" id="KW-0472">Membrane</keyword>
<evidence type="ECO:0000256" key="1">
    <source>
        <dbReference type="SAM" id="MobiDB-lite"/>
    </source>
</evidence>
<evidence type="ECO:0000313" key="3">
    <source>
        <dbReference type="EMBL" id="UTT61444.1"/>
    </source>
</evidence>
<feature type="transmembrane region" description="Helical" evidence="2">
    <location>
        <begin position="60"/>
        <end position="85"/>
    </location>
</feature>
<sequence length="144" mass="15075">MTDSSTPAPRRRTPKAAEPVETPAETAPAEQTLSIDVSAVPGFFRALVDFRFTTFITRRIAGFIYAILLVSIVLSGLIAFFSIVVTGVGLMTGGQPVSGVLTVLGALVLVPIATLVAVVLARMIVEVNVALVAIAENTAGLRRP</sequence>
<accession>A0ABY5FTH8</accession>
<organism evidence="3 4">
    <name type="scientific">Microcella humidisoli</name>
    <dbReference type="NCBI Taxonomy" id="2963406"/>
    <lineage>
        <taxon>Bacteria</taxon>
        <taxon>Bacillati</taxon>
        <taxon>Actinomycetota</taxon>
        <taxon>Actinomycetes</taxon>
        <taxon>Micrococcales</taxon>
        <taxon>Microbacteriaceae</taxon>
        <taxon>Microcella</taxon>
    </lineage>
</organism>
<keyword evidence="4" id="KW-1185">Reference proteome</keyword>
<dbReference type="EMBL" id="CP101497">
    <property type="protein sequence ID" value="UTT61444.1"/>
    <property type="molecule type" value="Genomic_DNA"/>
</dbReference>
<feature type="transmembrane region" description="Helical" evidence="2">
    <location>
        <begin position="97"/>
        <end position="121"/>
    </location>
</feature>